<reference evidence="8 9" key="1">
    <citation type="submission" date="2015-07" db="EMBL/GenBank/DDBJ databases">
        <title>Comparative genomics of the Sigatoka disease complex on banana suggests a link between parallel evolutionary changes in Pseudocercospora fijiensis and Pseudocercospora eumusae and increased virulence on the banana host.</title>
        <authorList>
            <person name="Chang T.-C."/>
            <person name="Salvucci A."/>
            <person name="Crous P.W."/>
            <person name="Stergiopoulos I."/>
        </authorList>
    </citation>
    <scope>NUCLEOTIDE SEQUENCE [LARGE SCALE GENOMIC DNA]</scope>
    <source>
        <strain evidence="8 9">CBS 114824</strain>
    </source>
</reference>
<evidence type="ECO:0000256" key="5">
    <source>
        <dbReference type="PROSITE-ProRule" id="PRU00176"/>
    </source>
</evidence>
<dbReference type="PROSITE" id="PS50102">
    <property type="entry name" value="RRM"/>
    <property type="match status" value="1"/>
</dbReference>
<dbReference type="OrthoDB" id="4207594at2759"/>
<dbReference type="STRING" id="321146.A0A139GYV8"/>
<feature type="domain" description="RRM" evidence="7">
    <location>
        <begin position="104"/>
        <end position="186"/>
    </location>
</feature>
<keyword evidence="3" id="KW-0539">Nucleus</keyword>
<dbReference type="PANTHER" id="PTHR13952:SF5">
    <property type="entry name" value="U1 SMALL NUCLEAR RIBONUCLEOPROTEIN 70 KDA"/>
    <property type="match status" value="1"/>
</dbReference>
<evidence type="ECO:0000256" key="2">
    <source>
        <dbReference type="ARBA" id="ARBA00022884"/>
    </source>
</evidence>
<feature type="compositionally biased region" description="Gly residues" evidence="6">
    <location>
        <begin position="245"/>
        <end position="255"/>
    </location>
</feature>
<dbReference type="InterPro" id="IPR012677">
    <property type="entry name" value="Nucleotide-bd_a/b_plait_sf"/>
</dbReference>
<evidence type="ECO:0000256" key="6">
    <source>
        <dbReference type="SAM" id="MobiDB-lite"/>
    </source>
</evidence>
<proteinExistence type="predicted"/>
<dbReference type="GO" id="GO:0000398">
    <property type="term" value="P:mRNA splicing, via spliceosome"/>
    <property type="evidence" value="ECO:0007669"/>
    <property type="project" value="TreeGrafter"/>
</dbReference>
<comment type="subcellular location">
    <subcellularLocation>
        <location evidence="1">Nucleus</location>
    </subcellularLocation>
</comment>
<feature type="region of interest" description="Disordered" evidence="6">
    <location>
        <begin position="294"/>
        <end position="341"/>
    </location>
</feature>
<dbReference type="PANTHER" id="PTHR13952">
    <property type="entry name" value="U1 SMALL NUCLEAR RIBONUCLEOPROTEIN 70 KD"/>
    <property type="match status" value="1"/>
</dbReference>
<feature type="compositionally biased region" description="Gly residues" evidence="6">
    <location>
        <begin position="218"/>
        <end position="232"/>
    </location>
</feature>
<dbReference type="Proteomes" id="UP000070133">
    <property type="component" value="Unassembled WGS sequence"/>
</dbReference>
<feature type="compositionally biased region" description="Basic and acidic residues" evidence="6">
    <location>
        <begin position="313"/>
        <end position="324"/>
    </location>
</feature>
<evidence type="ECO:0000256" key="4">
    <source>
        <dbReference type="ARBA" id="ARBA00023274"/>
    </source>
</evidence>
<organism evidence="8 9">
    <name type="scientific">Pseudocercospora eumusae</name>
    <dbReference type="NCBI Taxonomy" id="321146"/>
    <lineage>
        <taxon>Eukaryota</taxon>
        <taxon>Fungi</taxon>
        <taxon>Dikarya</taxon>
        <taxon>Ascomycota</taxon>
        <taxon>Pezizomycotina</taxon>
        <taxon>Dothideomycetes</taxon>
        <taxon>Dothideomycetidae</taxon>
        <taxon>Mycosphaerellales</taxon>
        <taxon>Mycosphaerellaceae</taxon>
        <taxon>Pseudocercospora</taxon>
    </lineage>
</organism>
<dbReference type="InterPro" id="IPR000504">
    <property type="entry name" value="RRM_dom"/>
</dbReference>
<keyword evidence="9" id="KW-1185">Reference proteome</keyword>
<evidence type="ECO:0000313" key="9">
    <source>
        <dbReference type="Proteomes" id="UP000070133"/>
    </source>
</evidence>
<comment type="caution">
    <text evidence="8">The sequence shown here is derived from an EMBL/GenBank/DDBJ whole genome shotgun (WGS) entry which is preliminary data.</text>
</comment>
<dbReference type="InterPro" id="IPR035979">
    <property type="entry name" value="RBD_domain_sf"/>
</dbReference>
<dbReference type="GO" id="GO:0071004">
    <property type="term" value="C:U2-type prespliceosome"/>
    <property type="evidence" value="ECO:0007669"/>
    <property type="project" value="TreeGrafter"/>
</dbReference>
<evidence type="ECO:0000256" key="3">
    <source>
        <dbReference type="ARBA" id="ARBA00023242"/>
    </source>
</evidence>
<evidence type="ECO:0000256" key="1">
    <source>
        <dbReference type="ARBA" id="ARBA00004123"/>
    </source>
</evidence>
<dbReference type="GO" id="GO:0071011">
    <property type="term" value="C:precatalytic spliceosome"/>
    <property type="evidence" value="ECO:0007669"/>
    <property type="project" value="TreeGrafter"/>
</dbReference>
<dbReference type="InterPro" id="IPR051183">
    <property type="entry name" value="U1_U11-U12_snRNP_70-35kDa"/>
</dbReference>
<protein>
    <recommendedName>
        <fullName evidence="7">RRM domain-containing protein</fullName>
    </recommendedName>
</protein>
<evidence type="ECO:0000259" key="7">
    <source>
        <dbReference type="PROSITE" id="PS50102"/>
    </source>
</evidence>
<evidence type="ECO:0000313" key="8">
    <source>
        <dbReference type="EMBL" id="KXS95328.1"/>
    </source>
</evidence>
<name>A0A139GYV8_9PEZI</name>
<dbReference type="EMBL" id="LFZN01000221">
    <property type="protein sequence ID" value="KXS95328.1"/>
    <property type="molecule type" value="Genomic_DNA"/>
</dbReference>
<dbReference type="GO" id="GO:0003729">
    <property type="term" value="F:mRNA binding"/>
    <property type="evidence" value="ECO:0007669"/>
    <property type="project" value="TreeGrafter"/>
</dbReference>
<keyword evidence="4" id="KW-0687">Ribonucleoprotein</keyword>
<dbReference type="AlphaFoldDB" id="A0A139GYV8"/>
<keyword evidence="2 5" id="KW-0694">RNA-binding</keyword>
<gene>
    <name evidence="8" type="ORF">AC578_5269</name>
</gene>
<dbReference type="GO" id="GO:0030619">
    <property type="term" value="F:U1 snRNA binding"/>
    <property type="evidence" value="ECO:0007669"/>
    <property type="project" value="InterPro"/>
</dbReference>
<dbReference type="GO" id="GO:0005685">
    <property type="term" value="C:U1 snRNP"/>
    <property type="evidence" value="ECO:0007669"/>
    <property type="project" value="TreeGrafter"/>
</dbReference>
<dbReference type="Pfam" id="PF12220">
    <property type="entry name" value="U1snRNP70_N"/>
    <property type="match status" value="1"/>
</dbReference>
<dbReference type="InterPro" id="IPR034143">
    <property type="entry name" value="snRNP70_RRM"/>
</dbReference>
<feature type="region of interest" description="Disordered" evidence="6">
    <location>
        <begin position="218"/>
        <end position="255"/>
    </location>
</feature>
<dbReference type="InterPro" id="IPR022023">
    <property type="entry name" value="U1snRNP70_N"/>
</dbReference>
<dbReference type="Gene3D" id="3.30.70.330">
    <property type="match status" value="1"/>
</dbReference>
<accession>A0A139GYV8</accession>
<dbReference type="SUPFAM" id="SSF54928">
    <property type="entry name" value="RNA-binding domain, RBD"/>
    <property type="match status" value="1"/>
</dbReference>
<dbReference type="CDD" id="cd12236">
    <property type="entry name" value="RRM_snRNP70"/>
    <property type="match status" value="1"/>
</dbReference>
<feature type="compositionally biased region" description="Gly residues" evidence="6">
    <location>
        <begin position="279"/>
        <end position="289"/>
    </location>
</feature>
<dbReference type="SMART" id="SM00360">
    <property type="entry name" value="RRM"/>
    <property type="match status" value="1"/>
</dbReference>
<dbReference type="Pfam" id="PF00076">
    <property type="entry name" value="RRM_1"/>
    <property type="match status" value="1"/>
</dbReference>
<feature type="region of interest" description="Disordered" evidence="6">
    <location>
        <begin position="270"/>
        <end position="289"/>
    </location>
</feature>
<dbReference type="FunFam" id="3.30.70.330:FF:000298">
    <property type="entry name" value="U1 small nuclear ribonucleoprotein 70 kDa"/>
    <property type="match status" value="1"/>
</dbReference>
<sequence>MTDRLPPNLLALFQPRPPLRYMPPNDYAPENRKTATVDGVARFLPALEEYKQEHKDDPVTESWLQKRDRETMEKQEKQKWLVEGGYKELYKPNDDENIRGDAFKTLFISRLPYEVSTKDLEKEFGRFGPIERIRIVTDRGDGPKKGKPRGYAFILFEREKDMKAAYKESDTLYIKGRKVLVDVERGRTVAGWRPRRFGGGMGGRHYTKVNVRPHGFGGAAPPGPGFRGGRFGGADFRGRGDFRGGRGGGRGGFGGGGGYGGRGGLGYSNGAPDGAPSGPRGGFGGGYGGRGGGYGGGGGGFDDRGPRNASRGYQDRDRDRDRDYGSSGGQKRPYEARLEQQLTPTDYFRPGTKNAVLCIPGTKALREIAHISTNPASLCTETCGKGQKLIKLMFALPELNTKNFAALHSPIDMNNLVQEQEQERALMTDAMRLRDLQPKQPAGSARLATFTVARSVLTTKTKTDSKSRRTDRHGALHIPANPADVQYFNFPSGGILINRFSSFLRFAWFMQETLGPMLLSEIEKYLVLQDPEEAVWSFYLRGQGPGCLYLHQEITPQTWKACKRTILEPSASRFWIKVVLHLRHKSVLQNGTSALSNTHEPMQGEDHGWDSRRSVANRLATTAQMPQCIVL</sequence>